<dbReference type="Proteomes" id="UP000190696">
    <property type="component" value="Unassembled WGS sequence"/>
</dbReference>
<dbReference type="InterPro" id="IPR009577">
    <property type="entry name" value="Sm_multidrug_ex"/>
</dbReference>
<proteinExistence type="predicted"/>
<accession>A0A1S9SYU3</accession>
<dbReference type="GO" id="GO:0003677">
    <property type="term" value="F:DNA binding"/>
    <property type="evidence" value="ECO:0007669"/>
    <property type="project" value="UniProtKB-KW"/>
</dbReference>
<accession>A0A1S8FZT8</accession>
<evidence type="ECO:0000313" key="2">
    <source>
        <dbReference type="Proteomes" id="UP000190696"/>
    </source>
</evidence>
<organism evidence="1 2">
    <name type="scientific">Bacillus mycoides</name>
    <dbReference type="NCBI Taxonomy" id="1405"/>
    <lineage>
        <taxon>Bacteria</taxon>
        <taxon>Bacillati</taxon>
        <taxon>Bacillota</taxon>
        <taxon>Bacilli</taxon>
        <taxon>Bacillales</taxon>
        <taxon>Bacillaceae</taxon>
        <taxon>Bacillus</taxon>
        <taxon>Bacillus cereus group</taxon>
    </lineage>
</organism>
<evidence type="ECO:0000313" key="1">
    <source>
        <dbReference type="EMBL" id="OOR02924.1"/>
    </source>
</evidence>
<keyword evidence="1" id="KW-0238">DNA-binding</keyword>
<dbReference type="AlphaFoldDB" id="A0A1S9SYU3"/>
<dbReference type="RefSeq" id="WP_077295761.1">
    <property type="nucleotide sequence ID" value="NZ_JBCMHW010000092.1"/>
</dbReference>
<comment type="caution">
    <text evidence="1">The sequence shown here is derived from an EMBL/GenBank/DDBJ whole genome shotgun (WGS) entry which is preliminary data.</text>
</comment>
<protein>
    <submittedName>
        <fullName evidence="1">DNA-binding protein</fullName>
    </submittedName>
</protein>
<dbReference type="Pfam" id="PF06695">
    <property type="entry name" value="Sm_multidrug_ex"/>
    <property type="match status" value="1"/>
</dbReference>
<reference evidence="1 2" key="1">
    <citation type="submission" date="2017-01" db="EMBL/GenBank/DDBJ databases">
        <title>Bacillus cereus isolates.</title>
        <authorList>
            <person name="Beno S.M."/>
        </authorList>
    </citation>
    <scope>NUCLEOTIDE SEQUENCE [LARGE SCALE GENOMIC DNA]</scope>
    <source>
        <strain evidence="1 2">FSL W7-1108</strain>
    </source>
</reference>
<name>A0A1S9SYU3_BACMY</name>
<sequence length="161" mass="18022">MIWTYFIIFLLAAIPFFEVSMIVPIAIIGGIPAVPVIIIAFLGNLLTIILLILFIDSIRNWRKKKKNNEEINESKSHQRAKKIWGKYGLPGLAFIGPFFIGSHLTTLLAVTFGGTRLKTLVLMTASIAFWAISLGSAAYLGFDFLVKDEDDFGFITRLLNR</sequence>
<gene>
    <name evidence="1" type="ORF">BW900_29755</name>
</gene>
<dbReference type="EMBL" id="MUAI01000073">
    <property type="protein sequence ID" value="OOR02924.1"/>
    <property type="molecule type" value="Genomic_DNA"/>
</dbReference>